<dbReference type="CTD" id="9814628"/>
<gene>
    <name evidence="3" type="ORF">CRE_18084</name>
</gene>
<keyword evidence="1" id="KW-0812">Transmembrane</keyword>
<evidence type="ECO:0000256" key="1">
    <source>
        <dbReference type="SAM" id="Phobius"/>
    </source>
</evidence>
<dbReference type="InParanoid" id="E3MTY4"/>
<dbReference type="EMBL" id="DS268477">
    <property type="protein sequence ID" value="EFP08931.1"/>
    <property type="molecule type" value="Genomic_DNA"/>
</dbReference>
<name>E3MTY4_CAERE</name>
<evidence type="ECO:0000256" key="2">
    <source>
        <dbReference type="SAM" id="SignalP"/>
    </source>
</evidence>
<dbReference type="KEGG" id="crq:GCK72_016541"/>
<organism evidence="4">
    <name type="scientific">Caenorhabditis remanei</name>
    <name type="common">Caenorhabditis vulgaris</name>
    <dbReference type="NCBI Taxonomy" id="31234"/>
    <lineage>
        <taxon>Eukaryota</taxon>
        <taxon>Metazoa</taxon>
        <taxon>Ecdysozoa</taxon>
        <taxon>Nematoda</taxon>
        <taxon>Chromadorea</taxon>
        <taxon>Rhabditida</taxon>
        <taxon>Rhabditina</taxon>
        <taxon>Rhabditomorpha</taxon>
        <taxon>Rhabditoidea</taxon>
        <taxon>Rhabditidae</taxon>
        <taxon>Peloderinae</taxon>
        <taxon>Caenorhabditis</taxon>
    </lineage>
</organism>
<dbReference type="eggNOG" id="KOG2407">
    <property type="taxonomic scope" value="Eukaryota"/>
</dbReference>
<dbReference type="GO" id="GO:0016255">
    <property type="term" value="P:attachment of GPI anchor to protein"/>
    <property type="evidence" value="ECO:0007669"/>
    <property type="project" value="InterPro"/>
</dbReference>
<dbReference type="InterPro" id="IPR007245">
    <property type="entry name" value="PIG-T"/>
</dbReference>
<keyword evidence="2" id="KW-0732">Signal</keyword>
<dbReference type="STRING" id="31234.E3MTY4"/>
<feature type="transmembrane region" description="Helical" evidence="1">
    <location>
        <begin position="491"/>
        <end position="508"/>
    </location>
</feature>
<dbReference type="OMA" id="VICFVAT"/>
<dbReference type="PANTHER" id="PTHR12959">
    <property type="entry name" value="GPI TRANSAMIDASE COMPONENT PIG-T-RELATED"/>
    <property type="match status" value="1"/>
</dbReference>
<accession>E3MTY4</accession>
<dbReference type="PANTHER" id="PTHR12959:SF11">
    <property type="entry name" value="GPI TRANSAMIDASE COMPONENT PIG-T"/>
    <property type="match status" value="1"/>
</dbReference>
<evidence type="ECO:0000313" key="3">
    <source>
        <dbReference type="EMBL" id="EFP08931.1"/>
    </source>
</evidence>
<feature type="transmembrane region" description="Helical" evidence="1">
    <location>
        <begin position="453"/>
        <end position="479"/>
    </location>
</feature>
<protein>
    <recommendedName>
        <fullName evidence="5">GPI transamidase component PIG-T</fullName>
    </recommendedName>
</protein>
<dbReference type="FunCoup" id="E3MTY4">
    <property type="interactions" value="2145"/>
</dbReference>
<feature type="signal peptide" evidence="2">
    <location>
        <begin position="1"/>
        <end position="15"/>
    </location>
</feature>
<dbReference type="AlphaFoldDB" id="E3MTY4"/>
<dbReference type="RefSeq" id="XP_003100443.2">
    <property type="nucleotide sequence ID" value="XM_003100395.2"/>
</dbReference>
<evidence type="ECO:0000313" key="4">
    <source>
        <dbReference type="Proteomes" id="UP000008281"/>
    </source>
</evidence>
<keyword evidence="1" id="KW-0472">Membrane</keyword>
<reference evidence="3" key="1">
    <citation type="submission" date="2007-07" db="EMBL/GenBank/DDBJ databases">
        <title>PCAP assembly of the Caenorhabditis remanei genome.</title>
        <authorList>
            <consortium name="The Caenorhabditis remanei Sequencing Consortium"/>
            <person name="Wilson R.K."/>
        </authorList>
    </citation>
    <scope>NUCLEOTIDE SEQUENCE [LARGE SCALE GENOMIC DNA]</scope>
    <source>
        <strain evidence="3">PB4641</strain>
    </source>
</reference>
<keyword evidence="4" id="KW-1185">Reference proteome</keyword>
<dbReference type="Proteomes" id="UP000008281">
    <property type="component" value="Unassembled WGS sequence"/>
</dbReference>
<dbReference type="Pfam" id="PF04113">
    <property type="entry name" value="Gpi16"/>
    <property type="match status" value="1"/>
</dbReference>
<dbReference type="GeneID" id="9814628"/>
<dbReference type="OrthoDB" id="331263at2759"/>
<dbReference type="HOGENOM" id="CLU_021459_2_0_1"/>
<evidence type="ECO:0008006" key="5">
    <source>
        <dbReference type="Google" id="ProtNLM"/>
    </source>
</evidence>
<sequence>MRELIVLVLVALAHGLTEHFDEKITLAPLSTNELRVDFRFNSDRNFNIETESRDFLTFPRIIQELLTRYSIRKLTVTMAHGRWNLDEWGVPPQPSAPAGAQVLAEFDAENGEKADERMKFLVEALNGVLCTSISHINVITSPELVVLANHGEKSKKLFKRYGVLSGETTCTENLTRLRKLLACKENGLSTLLHPSKLYNSLYHSSHLVIEQKCLKSQCEARMEVGVSVVMRNPSQKSQRHWSLADVFDRKLGSQCKIARSSQIDVIGRQGEITSTDIKNLTAISGEEPFEVYIPVTEISKKESVVKAWSSQGGFEQKHGVLTVHVTNDNSDSEIHVSQIIPYYVHLRYSRIKWECDMDGVPTIVKYLRNSEGGEAPTLLQYRLNLAAGQTCELVIPFDKQLLRLEQYPPDANHGMHIPSASVFVRKSDSSHAYSIHSSAILVLLPVPDFSMPFNVICFVATAFALVFGPIQLYSTMWLAPVVKKSQWGRKIHRIILLAIIAFCLYAHMMDINLNEIRRGIENQLEKLNELK</sequence>
<dbReference type="GO" id="GO:0042765">
    <property type="term" value="C:GPI-anchor transamidase complex"/>
    <property type="evidence" value="ECO:0007669"/>
    <property type="project" value="InterPro"/>
</dbReference>
<feature type="chain" id="PRO_5012903810" description="GPI transamidase component PIG-T" evidence="2">
    <location>
        <begin position="16"/>
        <end position="531"/>
    </location>
</feature>
<keyword evidence="1" id="KW-1133">Transmembrane helix</keyword>
<proteinExistence type="predicted"/>